<gene>
    <name evidence="2" type="ORF">J5Y10_24805</name>
</gene>
<dbReference type="Proteomes" id="UP000677537">
    <property type="component" value="Unassembled WGS sequence"/>
</dbReference>
<name>A0A940N6I3_9PROT</name>
<dbReference type="RefSeq" id="WP_209376820.1">
    <property type="nucleotide sequence ID" value="NZ_JAGIZA010000025.1"/>
</dbReference>
<dbReference type="EMBL" id="JAGIZA010000025">
    <property type="protein sequence ID" value="MBP0496025.1"/>
    <property type="molecule type" value="Genomic_DNA"/>
</dbReference>
<evidence type="ECO:0000256" key="1">
    <source>
        <dbReference type="SAM" id="Phobius"/>
    </source>
</evidence>
<feature type="transmembrane region" description="Helical" evidence="1">
    <location>
        <begin position="35"/>
        <end position="55"/>
    </location>
</feature>
<protein>
    <submittedName>
        <fullName evidence="2">Uncharacterized protein</fullName>
    </submittedName>
</protein>
<sequence>MRDDHDYVRRGFYGTIGAVLALYVTRFVATLLSYLLGLVIFLLVGIAILLHHFGVF</sequence>
<feature type="transmembrane region" description="Helical" evidence="1">
    <location>
        <begin position="12"/>
        <end position="29"/>
    </location>
</feature>
<keyword evidence="1" id="KW-1133">Transmembrane helix</keyword>
<keyword evidence="1" id="KW-0812">Transmembrane</keyword>
<keyword evidence="1" id="KW-0472">Membrane</keyword>
<evidence type="ECO:0000313" key="2">
    <source>
        <dbReference type="EMBL" id="MBP0496025.1"/>
    </source>
</evidence>
<keyword evidence="3" id="KW-1185">Reference proteome</keyword>
<comment type="caution">
    <text evidence="2">The sequence shown here is derived from an EMBL/GenBank/DDBJ whole genome shotgun (WGS) entry which is preliminary data.</text>
</comment>
<reference evidence="2" key="1">
    <citation type="submission" date="2021-03" db="EMBL/GenBank/DDBJ databases">
        <authorList>
            <person name="So Y."/>
        </authorList>
    </citation>
    <scope>NUCLEOTIDE SEQUENCE</scope>
    <source>
        <strain evidence="2">SG15</strain>
    </source>
</reference>
<accession>A0A940N6I3</accession>
<organism evidence="2 3">
    <name type="scientific">Roseomonas indoligenes</name>
    <dbReference type="NCBI Taxonomy" id="2820811"/>
    <lineage>
        <taxon>Bacteria</taxon>
        <taxon>Pseudomonadati</taxon>
        <taxon>Pseudomonadota</taxon>
        <taxon>Alphaproteobacteria</taxon>
        <taxon>Acetobacterales</taxon>
        <taxon>Roseomonadaceae</taxon>
        <taxon>Roseomonas</taxon>
    </lineage>
</organism>
<proteinExistence type="predicted"/>
<evidence type="ECO:0000313" key="3">
    <source>
        <dbReference type="Proteomes" id="UP000677537"/>
    </source>
</evidence>
<dbReference type="AlphaFoldDB" id="A0A940N6I3"/>